<organism evidence="4 5">
    <name type="scientific">Symbiodinium pilosum</name>
    <name type="common">Dinoflagellate</name>
    <dbReference type="NCBI Taxonomy" id="2952"/>
    <lineage>
        <taxon>Eukaryota</taxon>
        <taxon>Sar</taxon>
        <taxon>Alveolata</taxon>
        <taxon>Dinophyceae</taxon>
        <taxon>Suessiales</taxon>
        <taxon>Symbiodiniaceae</taxon>
        <taxon>Symbiodinium</taxon>
    </lineage>
</organism>
<evidence type="ECO:0000256" key="2">
    <source>
        <dbReference type="ARBA" id="ARBA00023043"/>
    </source>
</evidence>
<dbReference type="PANTHER" id="PTHR24171">
    <property type="entry name" value="ANKYRIN REPEAT DOMAIN-CONTAINING PROTEIN 39-RELATED"/>
    <property type="match status" value="1"/>
</dbReference>
<dbReference type="AlphaFoldDB" id="A0A812JQM4"/>
<gene>
    <name evidence="4" type="primary">Kidins220</name>
    <name evidence="4" type="ORF">SPIL2461_LOCUS2510</name>
</gene>
<dbReference type="Proteomes" id="UP000649617">
    <property type="component" value="Unassembled WGS sequence"/>
</dbReference>
<dbReference type="PANTHER" id="PTHR24171:SF8">
    <property type="entry name" value="BRCA1-ASSOCIATED RING DOMAIN PROTEIN 1"/>
    <property type="match status" value="1"/>
</dbReference>
<protein>
    <submittedName>
        <fullName evidence="4">Kidins220 protein</fullName>
    </submittedName>
</protein>
<keyword evidence="1" id="KW-0677">Repeat</keyword>
<keyword evidence="5" id="KW-1185">Reference proteome</keyword>
<comment type="caution">
    <text evidence="4">The sequence shown here is derived from an EMBL/GenBank/DDBJ whole genome shotgun (WGS) entry which is preliminary data.</text>
</comment>
<evidence type="ECO:0000313" key="4">
    <source>
        <dbReference type="EMBL" id="CAE7214577.1"/>
    </source>
</evidence>
<dbReference type="SMART" id="SM00248">
    <property type="entry name" value="ANK"/>
    <property type="match status" value="6"/>
</dbReference>
<evidence type="ECO:0000313" key="5">
    <source>
        <dbReference type="Proteomes" id="UP000649617"/>
    </source>
</evidence>
<dbReference type="SUPFAM" id="SSF54236">
    <property type="entry name" value="Ubiquitin-like"/>
    <property type="match status" value="1"/>
</dbReference>
<dbReference type="Pfam" id="PF00023">
    <property type="entry name" value="Ank"/>
    <property type="match status" value="1"/>
</dbReference>
<dbReference type="SUPFAM" id="SSF48403">
    <property type="entry name" value="Ankyrin repeat"/>
    <property type="match status" value="1"/>
</dbReference>
<dbReference type="InterPro" id="IPR002110">
    <property type="entry name" value="Ankyrin_rpt"/>
</dbReference>
<feature type="repeat" description="ANK" evidence="3">
    <location>
        <begin position="261"/>
        <end position="289"/>
    </location>
</feature>
<accession>A0A812JQM4</accession>
<reference evidence="4" key="1">
    <citation type="submission" date="2021-02" db="EMBL/GenBank/DDBJ databases">
        <authorList>
            <person name="Dougan E. K."/>
            <person name="Rhodes N."/>
            <person name="Thang M."/>
            <person name="Chan C."/>
        </authorList>
    </citation>
    <scope>NUCLEOTIDE SEQUENCE</scope>
</reference>
<feature type="non-terminal residue" evidence="4">
    <location>
        <position position="1"/>
    </location>
</feature>
<dbReference type="PRINTS" id="PR01415">
    <property type="entry name" value="ANKYRIN"/>
</dbReference>
<proteinExistence type="predicted"/>
<feature type="repeat" description="ANK" evidence="3">
    <location>
        <begin position="119"/>
        <end position="151"/>
    </location>
</feature>
<dbReference type="GO" id="GO:0085020">
    <property type="term" value="P:protein K6-linked ubiquitination"/>
    <property type="evidence" value="ECO:0007669"/>
    <property type="project" value="TreeGrafter"/>
</dbReference>
<dbReference type="GO" id="GO:0004842">
    <property type="term" value="F:ubiquitin-protein transferase activity"/>
    <property type="evidence" value="ECO:0007669"/>
    <property type="project" value="TreeGrafter"/>
</dbReference>
<dbReference type="PROSITE" id="PS50297">
    <property type="entry name" value="ANK_REP_REGION"/>
    <property type="match status" value="2"/>
</dbReference>
<dbReference type="Gene3D" id="1.25.40.20">
    <property type="entry name" value="Ankyrin repeat-containing domain"/>
    <property type="match status" value="2"/>
</dbReference>
<dbReference type="InterPro" id="IPR036770">
    <property type="entry name" value="Ankyrin_rpt-contain_sf"/>
</dbReference>
<evidence type="ECO:0000256" key="3">
    <source>
        <dbReference type="PROSITE-ProRule" id="PRU00023"/>
    </source>
</evidence>
<dbReference type="EMBL" id="CAJNIZ010002792">
    <property type="protein sequence ID" value="CAE7214577.1"/>
    <property type="molecule type" value="Genomic_DNA"/>
</dbReference>
<dbReference type="OrthoDB" id="539213at2759"/>
<evidence type="ECO:0000256" key="1">
    <source>
        <dbReference type="ARBA" id="ARBA00022737"/>
    </source>
</evidence>
<dbReference type="PROSITE" id="PS50088">
    <property type="entry name" value="ANK_REPEAT"/>
    <property type="match status" value="2"/>
</dbReference>
<name>A0A812JQM4_SYMPI</name>
<dbReference type="InterPro" id="IPR029071">
    <property type="entry name" value="Ubiquitin-like_domsf"/>
</dbReference>
<sequence>MKRRLDESPRLLRVLKLSGEELATIPVEELSDVRSLKQHLQKTSGLPPRFRQKLLRDGVALDDAMVLDSPMDLNLVVLPLLKSDAEQAKLLIAAVIHGDVRRVNELLDGAQDPDDANLRGETPLYEAAKRGQTESAQLLLEAGADVNKCSMPGHPWHPFAGGEEAEPLSVACQQGHKDVVALLLEAAASVESGRLFELLPLGWASVKGRPDIICQLLEARADVGNAGISSLPPLLIAAGLGHLDAARVLLEGKATVDTCSEGITPLGFAAYSGRVDVMRLLLGAGADAE</sequence>
<dbReference type="CDD" id="cd17039">
    <property type="entry name" value="Ubl_ubiquitin_like"/>
    <property type="match status" value="1"/>
</dbReference>
<dbReference type="Pfam" id="PF12796">
    <property type="entry name" value="Ank_2"/>
    <property type="match status" value="2"/>
</dbReference>
<keyword evidence="2 3" id="KW-0040">ANK repeat</keyword>